<gene>
    <name evidence="1" type="ORF">GFD21_10375</name>
</gene>
<dbReference type="EMBL" id="WHZV01000012">
    <property type="protein sequence ID" value="NEG56151.1"/>
    <property type="molecule type" value="Genomic_DNA"/>
</dbReference>
<dbReference type="RefSeq" id="WP_163197911.1">
    <property type="nucleotide sequence ID" value="NZ_WHZV01000012.1"/>
</dbReference>
<dbReference type="Proteomes" id="UP000483293">
    <property type="component" value="Unassembled WGS sequence"/>
</dbReference>
<sequence length="125" mass="13809">MTTATHNTDTDDLVKAALAAGATIHLTITPTGPHTPDNEEDDAIDAEVPCDVPDRPGLWKDRNGYIWLMDADHRAHAIRTPTGHWMGGTPILNLDPNSCRTDNDRRMTSTNHGPFTRIRLEGDEE</sequence>
<protein>
    <submittedName>
        <fullName evidence="1">Uncharacterized protein</fullName>
    </submittedName>
</protein>
<reference evidence="1 2" key="1">
    <citation type="submission" date="2019-10" db="EMBL/GenBank/DDBJ databases">
        <title>Bifidobacterium from non-human primates.</title>
        <authorList>
            <person name="Modesto M."/>
        </authorList>
    </citation>
    <scope>NUCLEOTIDE SEQUENCE [LARGE SCALE GENOMIC DNA]</scope>
    <source>
        <strain evidence="1 2">SMA15</strain>
    </source>
</reference>
<dbReference type="AlphaFoldDB" id="A0A6L9SYF9"/>
<accession>A0A6L9SYF9</accession>
<organism evidence="1 2">
    <name type="scientific">Bifidobacterium platyrrhinorum</name>
    <dbReference type="NCBI Taxonomy" id="2661628"/>
    <lineage>
        <taxon>Bacteria</taxon>
        <taxon>Bacillati</taxon>
        <taxon>Actinomycetota</taxon>
        <taxon>Actinomycetes</taxon>
        <taxon>Bifidobacteriales</taxon>
        <taxon>Bifidobacteriaceae</taxon>
        <taxon>Bifidobacterium</taxon>
    </lineage>
</organism>
<evidence type="ECO:0000313" key="1">
    <source>
        <dbReference type="EMBL" id="NEG56151.1"/>
    </source>
</evidence>
<name>A0A6L9SYF9_9BIFI</name>
<keyword evidence="2" id="KW-1185">Reference proteome</keyword>
<proteinExistence type="predicted"/>
<comment type="caution">
    <text evidence="1">The sequence shown here is derived from an EMBL/GenBank/DDBJ whole genome shotgun (WGS) entry which is preliminary data.</text>
</comment>
<evidence type="ECO:0000313" key="2">
    <source>
        <dbReference type="Proteomes" id="UP000483293"/>
    </source>
</evidence>